<dbReference type="Pfam" id="PF07690">
    <property type="entry name" value="MFS_1"/>
    <property type="match status" value="1"/>
</dbReference>
<feature type="transmembrane region" description="Helical" evidence="5">
    <location>
        <begin position="300"/>
        <end position="320"/>
    </location>
</feature>
<dbReference type="EMBL" id="PCHJ01000002">
    <property type="protein sequence ID" value="PKV10464.1"/>
    <property type="molecule type" value="Genomic_DNA"/>
</dbReference>
<feature type="transmembrane region" description="Helical" evidence="5">
    <location>
        <begin position="197"/>
        <end position="217"/>
    </location>
</feature>
<dbReference type="NCBIfam" id="NF007107">
    <property type="entry name" value="PRK09556.1"/>
    <property type="match status" value="1"/>
</dbReference>
<evidence type="ECO:0000256" key="3">
    <source>
        <dbReference type="ARBA" id="ARBA00022989"/>
    </source>
</evidence>
<feature type="transmembrane region" description="Helical" evidence="5">
    <location>
        <begin position="101"/>
        <end position="122"/>
    </location>
</feature>
<evidence type="ECO:0000313" key="7">
    <source>
        <dbReference type="EMBL" id="PKV10464.1"/>
    </source>
</evidence>
<reference evidence="7 8" key="1">
    <citation type="submission" date="2017-10" db="EMBL/GenBank/DDBJ databases">
        <title>Bifidobacterium genomics.</title>
        <authorList>
            <person name="Lugli G.A."/>
            <person name="Milani C."/>
            <person name="Mancabelli L."/>
        </authorList>
    </citation>
    <scope>NUCLEOTIDE SEQUENCE [LARGE SCALE GENOMIC DNA]</scope>
    <source>
        <strain evidence="7 8">1460B</strain>
    </source>
</reference>
<dbReference type="PIRSF" id="PIRSF002808">
    <property type="entry name" value="Hexose_phosphate_transp"/>
    <property type="match status" value="1"/>
</dbReference>
<feature type="transmembrane region" description="Helical" evidence="5">
    <location>
        <begin position="262"/>
        <end position="280"/>
    </location>
</feature>
<organism evidence="7 8">
    <name type="scientific">Bifidobacterium asteroides</name>
    <dbReference type="NCBI Taxonomy" id="1684"/>
    <lineage>
        <taxon>Bacteria</taxon>
        <taxon>Bacillati</taxon>
        <taxon>Actinomycetota</taxon>
        <taxon>Actinomycetes</taxon>
        <taxon>Bifidobacteriales</taxon>
        <taxon>Bifidobacteriaceae</taxon>
        <taxon>Bifidobacterium</taxon>
    </lineage>
</organism>
<evidence type="ECO:0000256" key="1">
    <source>
        <dbReference type="ARBA" id="ARBA00004651"/>
    </source>
</evidence>
<comment type="subcellular location">
    <subcellularLocation>
        <location evidence="1">Cell membrane</location>
        <topology evidence="1">Multi-pass membrane protein</topology>
    </subcellularLocation>
</comment>
<dbReference type="InterPro" id="IPR000849">
    <property type="entry name" value="Sugar_P_transporter"/>
</dbReference>
<keyword evidence="2 5" id="KW-0812">Transmembrane</keyword>
<dbReference type="PROSITE" id="PS50850">
    <property type="entry name" value="MFS"/>
    <property type="match status" value="1"/>
</dbReference>
<comment type="caution">
    <text evidence="7">The sequence shown here is derived from an EMBL/GenBank/DDBJ whole genome shotgun (WGS) entry which is preliminary data.</text>
</comment>
<protein>
    <submittedName>
        <fullName evidence="7">Antiporter</fullName>
    </submittedName>
</protein>
<dbReference type="InterPro" id="IPR020846">
    <property type="entry name" value="MFS_dom"/>
</dbReference>
<dbReference type="InterPro" id="IPR011701">
    <property type="entry name" value="MFS"/>
</dbReference>
<feature type="transmembrane region" description="Helical" evidence="5">
    <location>
        <begin position="73"/>
        <end position="94"/>
    </location>
</feature>
<feature type="transmembrane region" description="Helical" evidence="5">
    <location>
        <begin position="354"/>
        <end position="373"/>
    </location>
</feature>
<name>A0A2N3RDA7_9BIFI</name>
<dbReference type="Proteomes" id="UP000233731">
    <property type="component" value="Unassembled WGS sequence"/>
</dbReference>
<dbReference type="InterPro" id="IPR051337">
    <property type="entry name" value="OPA_Antiporter"/>
</dbReference>
<evidence type="ECO:0000256" key="2">
    <source>
        <dbReference type="ARBA" id="ARBA00022692"/>
    </source>
</evidence>
<dbReference type="SUPFAM" id="SSF103473">
    <property type="entry name" value="MFS general substrate transporter"/>
    <property type="match status" value="1"/>
</dbReference>
<feature type="domain" description="Major facilitator superfamily (MFS) profile" evidence="6">
    <location>
        <begin position="31"/>
        <end position="458"/>
    </location>
</feature>
<feature type="transmembrane region" description="Helical" evidence="5">
    <location>
        <begin position="35"/>
        <end position="53"/>
    </location>
</feature>
<evidence type="ECO:0000256" key="4">
    <source>
        <dbReference type="ARBA" id="ARBA00023136"/>
    </source>
</evidence>
<proteinExistence type="predicted"/>
<keyword evidence="3 5" id="KW-1133">Transmembrane helix</keyword>
<dbReference type="PANTHER" id="PTHR43826:SF9">
    <property type="entry name" value="PROTEIN, PUTATIVE-RELATED"/>
    <property type="match status" value="1"/>
</dbReference>
<evidence type="ECO:0000259" key="6">
    <source>
        <dbReference type="PROSITE" id="PS50850"/>
    </source>
</evidence>
<feature type="transmembrane region" description="Helical" evidence="5">
    <location>
        <begin position="435"/>
        <end position="454"/>
    </location>
</feature>
<dbReference type="Gene3D" id="1.20.1250.20">
    <property type="entry name" value="MFS general substrate transporter like domains"/>
    <property type="match status" value="2"/>
</dbReference>
<dbReference type="GO" id="GO:0061513">
    <property type="term" value="F:glucose 6-phosphate:phosphate antiporter activity"/>
    <property type="evidence" value="ECO:0007669"/>
    <property type="project" value="TreeGrafter"/>
</dbReference>
<dbReference type="RefSeq" id="WP_101431743.1">
    <property type="nucleotide sequence ID" value="NZ_PCHJ01000002.1"/>
</dbReference>
<dbReference type="AlphaFoldDB" id="A0A2N3RDA7"/>
<accession>A0A2N3RDA7</accession>
<evidence type="ECO:0000313" key="8">
    <source>
        <dbReference type="Proteomes" id="UP000233731"/>
    </source>
</evidence>
<evidence type="ECO:0000256" key="5">
    <source>
        <dbReference type="SAM" id="Phobius"/>
    </source>
</evidence>
<dbReference type="GO" id="GO:0035435">
    <property type="term" value="P:phosphate ion transmembrane transport"/>
    <property type="evidence" value="ECO:0007669"/>
    <property type="project" value="TreeGrafter"/>
</dbReference>
<keyword evidence="4 5" id="KW-0472">Membrane</keyword>
<sequence length="464" mass="51431">MADRIFDIHLDKHVPKATIPVAEQRHLWFREFMKPYLMVIILYITMYLVRNNFKAAQPLMKQQLGITTQQLGVIGFVFSVVYGIGKIVVGYLVTGKDNKKIASIMLFCSSIVVICIGFLFTLSHVPMGWLIVLWALNGVFQCAGGPSCATVISNWTTKTTYGRYLGVWNASHNIGGGLAGVFAIWCAQTFFGGKVAGMFIIPGVVALLVAIMCFLVGKNRPEDLGWEPSEKIFDEPVKQEDEESHDDTTWQIFRRYLLSNPWVWVLCVSNVFVYLIRIGIDNWAPLRVTEQLHFSNQVGARTIFYFEMGALIGCLLWGVVSDFLGGRPALVSTLCAICLPLGMAGYQLGRTPVVIYISLFFLGMFIFGPQMLINISMLNQIPKRANVLSGGMVGAFAYLFGDSTAKVLLAKIADSSSDGLTVLGHVLHGWNDTFIVLYIAIVCAVVLLGLVALMEEKRIRGGRR</sequence>
<feature type="transmembrane region" description="Helical" evidence="5">
    <location>
        <begin position="385"/>
        <end position="401"/>
    </location>
</feature>
<dbReference type="GO" id="GO:0005886">
    <property type="term" value="C:plasma membrane"/>
    <property type="evidence" value="ECO:0007669"/>
    <property type="project" value="UniProtKB-SubCell"/>
</dbReference>
<feature type="transmembrane region" description="Helical" evidence="5">
    <location>
        <begin position="329"/>
        <end position="348"/>
    </location>
</feature>
<gene>
    <name evidence="7" type="ORF">CQR44_0024</name>
</gene>
<dbReference type="InterPro" id="IPR036259">
    <property type="entry name" value="MFS_trans_sf"/>
</dbReference>
<dbReference type="PANTHER" id="PTHR43826">
    <property type="entry name" value="GLUCOSE-6-PHOSPHATE EXCHANGER SLC37A4"/>
    <property type="match status" value="1"/>
</dbReference>
<feature type="transmembrane region" description="Helical" evidence="5">
    <location>
        <begin position="128"/>
        <end position="152"/>
    </location>
</feature>
<feature type="transmembrane region" description="Helical" evidence="5">
    <location>
        <begin position="173"/>
        <end position="191"/>
    </location>
</feature>